<dbReference type="Proteomes" id="UP000184267">
    <property type="component" value="Unassembled WGS sequence"/>
</dbReference>
<name>A0A1M2VE17_TRAPU</name>
<feature type="region of interest" description="Disordered" evidence="1">
    <location>
        <begin position="208"/>
        <end position="425"/>
    </location>
</feature>
<accession>A0A1M2VE17</accession>
<keyword evidence="4" id="KW-1185">Reference proteome</keyword>
<feature type="compositionally biased region" description="Basic and acidic residues" evidence="1">
    <location>
        <begin position="111"/>
        <end position="127"/>
    </location>
</feature>
<dbReference type="Pfam" id="PF00010">
    <property type="entry name" value="HLH"/>
    <property type="match status" value="1"/>
</dbReference>
<feature type="compositionally biased region" description="Basic and acidic residues" evidence="1">
    <location>
        <begin position="163"/>
        <end position="179"/>
    </location>
</feature>
<feature type="domain" description="BHLH" evidence="2">
    <location>
        <begin position="116"/>
        <end position="194"/>
    </location>
</feature>
<dbReference type="STRING" id="154538.A0A1M2VE17"/>
<dbReference type="InterPro" id="IPR011598">
    <property type="entry name" value="bHLH_dom"/>
</dbReference>
<organism evidence="3 4">
    <name type="scientific">Trametes pubescens</name>
    <name type="common">White-rot fungus</name>
    <dbReference type="NCBI Taxonomy" id="154538"/>
    <lineage>
        <taxon>Eukaryota</taxon>
        <taxon>Fungi</taxon>
        <taxon>Dikarya</taxon>
        <taxon>Basidiomycota</taxon>
        <taxon>Agaricomycotina</taxon>
        <taxon>Agaricomycetes</taxon>
        <taxon>Polyporales</taxon>
        <taxon>Polyporaceae</taxon>
        <taxon>Trametes</taxon>
    </lineage>
</organism>
<dbReference type="OrthoDB" id="690068at2759"/>
<evidence type="ECO:0000259" key="2">
    <source>
        <dbReference type="PROSITE" id="PS50888"/>
    </source>
</evidence>
<evidence type="ECO:0000313" key="4">
    <source>
        <dbReference type="Proteomes" id="UP000184267"/>
    </source>
</evidence>
<reference evidence="3 4" key="1">
    <citation type="submission" date="2016-10" db="EMBL/GenBank/DDBJ databases">
        <title>Genome sequence of the basidiomycete white-rot fungus Trametes pubescens.</title>
        <authorList>
            <person name="Makela M.R."/>
            <person name="Granchi Z."/>
            <person name="Peng M."/>
            <person name="De Vries R.P."/>
            <person name="Grigoriev I."/>
            <person name="Riley R."/>
            <person name="Hilden K."/>
        </authorList>
    </citation>
    <scope>NUCLEOTIDE SEQUENCE [LARGE SCALE GENOMIC DNA]</scope>
    <source>
        <strain evidence="3 4">FBCC735</strain>
    </source>
</reference>
<dbReference type="Gene3D" id="4.10.280.10">
    <property type="entry name" value="Helix-loop-helix DNA-binding domain"/>
    <property type="match status" value="1"/>
</dbReference>
<proteinExistence type="predicted"/>
<protein>
    <recommendedName>
        <fullName evidence="2">BHLH domain-containing protein</fullName>
    </recommendedName>
</protein>
<comment type="caution">
    <text evidence="3">The sequence shown here is derived from an EMBL/GenBank/DDBJ whole genome shotgun (WGS) entry which is preliminary data.</text>
</comment>
<dbReference type="AlphaFoldDB" id="A0A1M2VE17"/>
<dbReference type="PROSITE" id="PS50888">
    <property type="entry name" value="BHLH"/>
    <property type="match status" value="1"/>
</dbReference>
<feature type="region of interest" description="Disordered" evidence="1">
    <location>
        <begin position="1"/>
        <end position="179"/>
    </location>
</feature>
<dbReference type="EMBL" id="MNAD01001366">
    <property type="protein sequence ID" value="OJT05901.1"/>
    <property type="molecule type" value="Genomic_DNA"/>
</dbReference>
<dbReference type="OMA" id="WLPHPYV"/>
<sequence>MSAPKDAPTAYAASCNPPRRAKRHHTGSVTEQDRPSAPQAPASSTDKPQQQRRAQRPPILPKQPQAADRDYHIPPSPESDSGSEEDEYDPGRESTSAPKRRGRKPGTMSRTARESLRKLNHSKIEKARRTKINETLATLSTLVNDRGSVVPAGPGQSEDPKEDDGKGKKGKGKTEEKEFKLDVLVKAVEYMEDLISRVKALEGTMCAQCRPAERPPSLPATPPATKRKHAEDAMDVEDPANSPRPKRPHRRQDEDESYGGDDEHGLGNAAEEELPSPMPFHVQKAPSKSPGFNTPSPRLPPIASWLPHPYVDPSSLMSASPSAGPVRSPTNVQLPSPPASGRFRPTATLASMPSLTLPGPAHPMATVPQGPNAPVPPRHGRKSVSMSPSVSPWTPEDETAASLLLQMSSKPSSVSSSRSPPAYMGPLGVLSPKDVAGGGREHLNFIARTVEAVTPGSLLGMRD</sequence>
<dbReference type="SUPFAM" id="SSF47459">
    <property type="entry name" value="HLH, helix-loop-helix DNA-binding domain"/>
    <property type="match status" value="1"/>
</dbReference>
<evidence type="ECO:0000313" key="3">
    <source>
        <dbReference type="EMBL" id="OJT05901.1"/>
    </source>
</evidence>
<feature type="compositionally biased region" description="Polar residues" evidence="1">
    <location>
        <begin position="133"/>
        <end position="143"/>
    </location>
</feature>
<dbReference type="GO" id="GO:0046983">
    <property type="term" value="F:protein dimerization activity"/>
    <property type="evidence" value="ECO:0007669"/>
    <property type="project" value="InterPro"/>
</dbReference>
<gene>
    <name evidence="3" type="ORF">TRAPUB_3251</name>
</gene>
<evidence type="ECO:0000256" key="1">
    <source>
        <dbReference type="SAM" id="MobiDB-lite"/>
    </source>
</evidence>
<dbReference type="InterPro" id="IPR036638">
    <property type="entry name" value="HLH_DNA-bd_sf"/>
</dbReference>
<feature type="compositionally biased region" description="Low complexity" evidence="1">
    <location>
        <begin position="408"/>
        <end position="421"/>
    </location>
</feature>